<dbReference type="InterPro" id="IPR036928">
    <property type="entry name" value="AS_sf"/>
</dbReference>
<dbReference type="GO" id="GO:0030956">
    <property type="term" value="C:glutamyl-tRNA(Gln) amidotransferase complex"/>
    <property type="evidence" value="ECO:0007669"/>
    <property type="project" value="TreeGrafter"/>
</dbReference>
<dbReference type="PANTHER" id="PTHR11895:SF152">
    <property type="entry name" value="GLUTAMYL-TRNA(GLN) AMIDOTRANSFERASE, SUBUNIT A (AFU_ORTHOLOGUE AFUA_7G06800)"/>
    <property type="match status" value="1"/>
</dbReference>
<organism evidence="3 4">
    <name type="scientific">Sordaria brevicollis</name>
    <dbReference type="NCBI Taxonomy" id="83679"/>
    <lineage>
        <taxon>Eukaryota</taxon>
        <taxon>Fungi</taxon>
        <taxon>Dikarya</taxon>
        <taxon>Ascomycota</taxon>
        <taxon>Pezizomycotina</taxon>
        <taxon>Sordariomycetes</taxon>
        <taxon>Sordariomycetidae</taxon>
        <taxon>Sordariales</taxon>
        <taxon>Sordariaceae</taxon>
        <taxon>Sordaria</taxon>
    </lineage>
</organism>
<dbReference type="Pfam" id="PF01425">
    <property type="entry name" value="Amidase"/>
    <property type="match status" value="1"/>
</dbReference>
<keyword evidence="4" id="KW-1185">Reference proteome</keyword>
<comment type="caution">
    <text evidence="3">The sequence shown here is derived from an EMBL/GenBank/DDBJ whole genome shotgun (WGS) entry which is preliminary data.</text>
</comment>
<dbReference type="AlphaFoldDB" id="A0AAE0P214"/>
<dbReference type="GO" id="GO:0070681">
    <property type="term" value="P:glutaminyl-tRNAGln biosynthesis via transamidation"/>
    <property type="evidence" value="ECO:0007669"/>
    <property type="project" value="TreeGrafter"/>
</dbReference>
<dbReference type="InterPro" id="IPR023631">
    <property type="entry name" value="Amidase_dom"/>
</dbReference>
<dbReference type="GO" id="GO:0050567">
    <property type="term" value="F:glutaminyl-tRNA synthase (glutamine-hydrolyzing) activity"/>
    <property type="evidence" value="ECO:0007669"/>
    <property type="project" value="TreeGrafter"/>
</dbReference>
<dbReference type="InterPro" id="IPR000120">
    <property type="entry name" value="Amidase"/>
</dbReference>
<dbReference type="EMBL" id="JAUTDP010000012">
    <property type="protein sequence ID" value="KAK3391819.1"/>
    <property type="molecule type" value="Genomic_DNA"/>
</dbReference>
<accession>A0AAE0P214</accession>
<feature type="compositionally biased region" description="Acidic residues" evidence="1">
    <location>
        <begin position="111"/>
        <end position="138"/>
    </location>
</feature>
<dbReference type="PANTHER" id="PTHR11895">
    <property type="entry name" value="TRANSAMIDASE"/>
    <property type="match status" value="1"/>
</dbReference>
<reference evidence="3" key="1">
    <citation type="journal article" date="2023" name="Mol. Phylogenet. Evol.">
        <title>Genome-scale phylogeny and comparative genomics of the fungal order Sordariales.</title>
        <authorList>
            <person name="Hensen N."/>
            <person name="Bonometti L."/>
            <person name="Westerberg I."/>
            <person name="Brannstrom I.O."/>
            <person name="Guillou S."/>
            <person name="Cros-Aarteil S."/>
            <person name="Calhoun S."/>
            <person name="Haridas S."/>
            <person name="Kuo A."/>
            <person name="Mondo S."/>
            <person name="Pangilinan J."/>
            <person name="Riley R."/>
            <person name="LaButti K."/>
            <person name="Andreopoulos B."/>
            <person name="Lipzen A."/>
            <person name="Chen C."/>
            <person name="Yan M."/>
            <person name="Daum C."/>
            <person name="Ng V."/>
            <person name="Clum A."/>
            <person name="Steindorff A."/>
            <person name="Ohm R.A."/>
            <person name="Martin F."/>
            <person name="Silar P."/>
            <person name="Natvig D.O."/>
            <person name="Lalanne C."/>
            <person name="Gautier V."/>
            <person name="Ament-Velasquez S.L."/>
            <person name="Kruys A."/>
            <person name="Hutchinson M.I."/>
            <person name="Powell A.J."/>
            <person name="Barry K."/>
            <person name="Miller A.N."/>
            <person name="Grigoriev I.V."/>
            <person name="Debuchy R."/>
            <person name="Gladieux P."/>
            <person name="Hiltunen Thoren M."/>
            <person name="Johannesson H."/>
        </authorList>
    </citation>
    <scope>NUCLEOTIDE SEQUENCE</scope>
    <source>
        <strain evidence="3">FGSC 1904</strain>
    </source>
</reference>
<proteinExistence type="predicted"/>
<dbReference type="Proteomes" id="UP001281003">
    <property type="component" value="Unassembled WGS sequence"/>
</dbReference>
<evidence type="ECO:0000256" key="1">
    <source>
        <dbReference type="SAM" id="MobiDB-lite"/>
    </source>
</evidence>
<evidence type="ECO:0000259" key="2">
    <source>
        <dbReference type="Pfam" id="PF01425"/>
    </source>
</evidence>
<gene>
    <name evidence="3" type="ORF">B0T20DRAFT_445455</name>
</gene>
<reference evidence="3" key="2">
    <citation type="submission" date="2023-07" db="EMBL/GenBank/DDBJ databases">
        <authorList>
            <consortium name="Lawrence Berkeley National Laboratory"/>
            <person name="Haridas S."/>
            <person name="Hensen N."/>
            <person name="Bonometti L."/>
            <person name="Westerberg I."/>
            <person name="Brannstrom I.O."/>
            <person name="Guillou S."/>
            <person name="Cros-Aarteil S."/>
            <person name="Calhoun S."/>
            <person name="Kuo A."/>
            <person name="Mondo S."/>
            <person name="Pangilinan J."/>
            <person name="Riley R."/>
            <person name="LaButti K."/>
            <person name="Andreopoulos B."/>
            <person name="Lipzen A."/>
            <person name="Chen C."/>
            <person name="Yanf M."/>
            <person name="Daum C."/>
            <person name="Ng V."/>
            <person name="Clum A."/>
            <person name="Steindorff A."/>
            <person name="Ohm R."/>
            <person name="Martin F."/>
            <person name="Silar P."/>
            <person name="Natvig D."/>
            <person name="Lalanne C."/>
            <person name="Gautier V."/>
            <person name="Ament-velasquez S.L."/>
            <person name="Kruys A."/>
            <person name="Hutchinson M.I."/>
            <person name="Powell A.J."/>
            <person name="Barry K."/>
            <person name="Miller A.N."/>
            <person name="Grigoriev I.V."/>
            <person name="Debuchy R."/>
            <person name="Gladieux P."/>
            <person name="Thoren M.H."/>
            <person name="Johannesson H."/>
        </authorList>
    </citation>
    <scope>NUCLEOTIDE SEQUENCE</scope>
    <source>
        <strain evidence="3">FGSC 1904</strain>
    </source>
</reference>
<dbReference type="GO" id="GO:0005739">
    <property type="term" value="C:mitochondrion"/>
    <property type="evidence" value="ECO:0007669"/>
    <property type="project" value="TreeGrafter"/>
</dbReference>
<protein>
    <submittedName>
        <fullName evidence="3">Amidase signature domain-containing protein</fullName>
    </submittedName>
</protein>
<sequence length="705" mass="78034">MAVQNLITCEVDNIQYLLHPQILGSTEAPIKADQVIPVLLLTEEELNGTPEQIYDLLKYYVDTDDVCSQSFTDILVEKPSRASKGGAIVINKRGKIKATVEVGVGAGLEAGAEDGGDGADDGADDGDGNDDDDENDDDHQEKDLPSGPYFLSGPNLHRAYRLYPDTQDAFVHGIIPSNIYDPSEGFKAVSFLAKDGMFKTIPVPSQHYTRFPSPGKRKRALAGKRVAITDGLEVKGTKTTLSCRAYVDTYPPFTTTDTYVQRLVEEGAVLVGKTKTSQLRIGCSTWPETHFPLNPRWARRGNMFDVTGSGIGSASALAGYEWLEGVLGVMVIDSAVRESGKRYGLFGLRRSINTGHDEEASEGGYGNVGIFARSLKELALISQNTFPSSDGSGKESSRNTTVKKILYLDYPKDDNKLDYAMEIFVNALEQHLGVERTTINLDEEWKKYQEKKGLNWALWQTATLLYEIDHYHEYAQFRRDYQEAHPQSNRALYDLDAQVPWSSAREHEDYQKELLNQLKIFRNWFEKDILESNGDDTIIVLPDISFHQGHIIGFFGRMLAFEDLISPNISKPQVSVPFTQKSGEFVGDYQSYSPIVASVIGPGMSDTSLTSPLSQALTASGLPTSVLPGPRCFPLPDDGAVATTDITKTTRLLNEMWTSSEDEFASLKQRNARGGEDEELDGETLAKSSLNIEVNLQELKLDNEE</sequence>
<dbReference type="GO" id="GO:0032543">
    <property type="term" value="P:mitochondrial translation"/>
    <property type="evidence" value="ECO:0007669"/>
    <property type="project" value="TreeGrafter"/>
</dbReference>
<evidence type="ECO:0000313" key="4">
    <source>
        <dbReference type="Proteomes" id="UP001281003"/>
    </source>
</evidence>
<dbReference type="Gene3D" id="3.90.1300.10">
    <property type="entry name" value="Amidase signature (AS) domain"/>
    <property type="match status" value="1"/>
</dbReference>
<feature type="region of interest" description="Disordered" evidence="1">
    <location>
        <begin position="108"/>
        <end position="152"/>
    </location>
</feature>
<name>A0AAE0P214_SORBR</name>
<dbReference type="SUPFAM" id="SSF75304">
    <property type="entry name" value="Amidase signature (AS) enzymes"/>
    <property type="match status" value="1"/>
</dbReference>
<feature type="domain" description="Amidase" evidence="2">
    <location>
        <begin position="215"/>
        <end position="318"/>
    </location>
</feature>
<evidence type="ECO:0000313" key="3">
    <source>
        <dbReference type="EMBL" id="KAK3391819.1"/>
    </source>
</evidence>